<dbReference type="Pfam" id="PF00583">
    <property type="entry name" value="Acetyltransf_1"/>
    <property type="match status" value="1"/>
</dbReference>
<keyword evidence="2" id="KW-0808">Transferase</keyword>
<dbReference type="GO" id="GO:0016747">
    <property type="term" value="F:acyltransferase activity, transferring groups other than amino-acyl groups"/>
    <property type="evidence" value="ECO:0007669"/>
    <property type="project" value="InterPro"/>
</dbReference>
<dbReference type="InterPro" id="IPR000182">
    <property type="entry name" value="GNAT_dom"/>
</dbReference>
<name>A0A495E8C3_9MICC</name>
<proteinExistence type="predicted"/>
<comment type="caution">
    <text evidence="2">The sequence shown here is derived from an EMBL/GenBank/DDBJ whole genome shotgun (WGS) entry which is preliminary data.</text>
</comment>
<dbReference type="CDD" id="cd04301">
    <property type="entry name" value="NAT_SF"/>
    <property type="match status" value="1"/>
</dbReference>
<dbReference type="EMBL" id="RBIR01000011">
    <property type="protein sequence ID" value="RKR12733.1"/>
    <property type="molecule type" value="Genomic_DNA"/>
</dbReference>
<organism evidence="2 3">
    <name type="scientific">Arthrobacter oryzae</name>
    <dbReference type="NCBI Taxonomy" id="409290"/>
    <lineage>
        <taxon>Bacteria</taxon>
        <taxon>Bacillati</taxon>
        <taxon>Actinomycetota</taxon>
        <taxon>Actinomycetes</taxon>
        <taxon>Micrococcales</taxon>
        <taxon>Micrococcaceae</taxon>
        <taxon>Arthrobacter</taxon>
    </lineage>
</organism>
<reference evidence="2 3" key="1">
    <citation type="submission" date="2018-10" db="EMBL/GenBank/DDBJ databases">
        <title>Genomic Encyclopedia of Type Strains, Phase IV (KMG-IV): sequencing the most valuable type-strain genomes for metagenomic binning, comparative biology and taxonomic classification.</title>
        <authorList>
            <person name="Goeker M."/>
        </authorList>
    </citation>
    <scope>NUCLEOTIDE SEQUENCE [LARGE SCALE GENOMIC DNA]</scope>
    <source>
        <strain evidence="2 3">DSM 25586</strain>
    </source>
</reference>
<gene>
    <name evidence="2" type="ORF">C8D78_3639</name>
</gene>
<dbReference type="InterPro" id="IPR053144">
    <property type="entry name" value="Acetyltransferase_Butenolide"/>
</dbReference>
<dbReference type="Gene3D" id="3.40.630.30">
    <property type="match status" value="1"/>
</dbReference>
<protein>
    <submittedName>
        <fullName evidence="2">Acetyltransferase (GNAT) family protein</fullName>
    </submittedName>
</protein>
<feature type="domain" description="N-acetyltransferase" evidence="1">
    <location>
        <begin position="1"/>
        <end position="118"/>
    </location>
</feature>
<evidence type="ECO:0000313" key="3">
    <source>
        <dbReference type="Proteomes" id="UP000276055"/>
    </source>
</evidence>
<dbReference type="AlphaFoldDB" id="A0A495E8C3"/>
<dbReference type="PANTHER" id="PTHR43233:SF1">
    <property type="entry name" value="FAMILY N-ACETYLTRANSFERASE, PUTATIVE (AFU_ORTHOLOGUE AFUA_6G03350)-RELATED"/>
    <property type="match status" value="1"/>
</dbReference>
<accession>A0A495E8C3</accession>
<dbReference type="SUPFAM" id="SSF55729">
    <property type="entry name" value="Acyl-CoA N-acyltransferases (Nat)"/>
    <property type="match status" value="1"/>
</dbReference>
<sequence>MSWSAYTKDPELLVRAIRNSAFVVTARNDAGDLIGLARAVSDDATICFLQDILVRPGFQKDGVGRALLTRVLEKYRHVRQTVLITDDEPGQRAFYEELGFTEGSNFSPEPIRVFAQFR</sequence>
<dbReference type="PANTHER" id="PTHR43233">
    <property type="entry name" value="FAMILY N-ACETYLTRANSFERASE, PUTATIVE (AFU_ORTHOLOGUE AFUA_6G03350)-RELATED"/>
    <property type="match status" value="1"/>
</dbReference>
<dbReference type="Proteomes" id="UP000276055">
    <property type="component" value="Unassembled WGS sequence"/>
</dbReference>
<dbReference type="PROSITE" id="PS51186">
    <property type="entry name" value="GNAT"/>
    <property type="match status" value="1"/>
</dbReference>
<dbReference type="InterPro" id="IPR016181">
    <property type="entry name" value="Acyl_CoA_acyltransferase"/>
</dbReference>
<evidence type="ECO:0000259" key="1">
    <source>
        <dbReference type="PROSITE" id="PS51186"/>
    </source>
</evidence>
<evidence type="ECO:0000313" key="2">
    <source>
        <dbReference type="EMBL" id="RKR12733.1"/>
    </source>
</evidence>